<dbReference type="AlphaFoldDB" id="A0A9W9W027"/>
<protein>
    <recommendedName>
        <fullName evidence="4">Nucleotide-diphospho-sugar transferase</fullName>
    </recommendedName>
</protein>
<dbReference type="Proteomes" id="UP001147747">
    <property type="component" value="Unassembled WGS sequence"/>
</dbReference>
<name>A0A9W9W027_9EURO</name>
<organism evidence="2 3">
    <name type="scientific">Penicillium cosmopolitanum</name>
    <dbReference type="NCBI Taxonomy" id="1131564"/>
    <lineage>
        <taxon>Eukaryota</taxon>
        <taxon>Fungi</taxon>
        <taxon>Dikarya</taxon>
        <taxon>Ascomycota</taxon>
        <taxon>Pezizomycotina</taxon>
        <taxon>Eurotiomycetes</taxon>
        <taxon>Eurotiomycetidae</taxon>
        <taxon>Eurotiales</taxon>
        <taxon>Aspergillaceae</taxon>
        <taxon>Penicillium</taxon>
    </lineage>
</organism>
<accession>A0A9W9W027</accession>
<keyword evidence="3" id="KW-1185">Reference proteome</keyword>
<evidence type="ECO:0000313" key="3">
    <source>
        <dbReference type="Proteomes" id="UP001147747"/>
    </source>
</evidence>
<dbReference type="OrthoDB" id="2014201at2759"/>
<dbReference type="InterPro" id="IPR050587">
    <property type="entry name" value="GNT1/Glycosyltrans_8"/>
</dbReference>
<sequence>MNSMIKLHRGFSPSHQYVERPSFFPQPQRRRLLFLLLGAGIAFCLLRLSYSAPRPFGQHPEASPDTQPAVSNTLSTHSPPTTPDTTIPVANAPTPSRAKSPYCVAVFLGAYREYQNGDDDYDDDTYFVGARTLVYQLLHAPTTKFTDPIQTDPIPVILLVTKDVSESKRRRLEADGATVIEIEAIDASWANGRYKQVLTKLRLFDPELLPYEKVFVMDTDMVITRPIDAIFQDEGSQLKAIDYNRTSPDTEVGRLPQKYMFAASPESYDLDHPYPFSYLDPQNQYFNVGCMLFSPSEEIYNYYLAVLKHPNLFRHEFPEQDLLNYVHRLGGPMPWSRLHYSWHINWPNENDIEGKMAIIHAKFWSDGERAMARELAISCMSEMKAYWIGKEGA</sequence>
<evidence type="ECO:0008006" key="4">
    <source>
        <dbReference type="Google" id="ProtNLM"/>
    </source>
</evidence>
<dbReference type="EMBL" id="JAPZBU010000008">
    <property type="protein sequence ID" value="KAJ5392462.1"/>
    <property type="molecule type" value="Genomic_DNA"/>
</dbReference>
<evidence type="ECO:0000256" key="1">
    <source>
        <dbReference type="SAM" id="MobiDB-lite"/>
    </source>
</evidence>
<dbReference type="Gene3D" id="3.90.550.10">
    <property type="entry name" value="Spore Coat Polysaccharide Biosynthesis Protein SpsA, Chain A"/>
    <property type="match status" value="1"/>
</dbReference>
<dbReference type="InterPro" id="IPR029044">
    <property type="entry name" value="Nucleotide-diphossugar_trans"/>
</dbReference>
<reference evidence="2" key="2">
    <citation type="journal article" date="2023" name="IMA Fungus">
        <title>Comparative genomic study of the Penicillium genus elucidates a diverse pangenome and 15 lateral gene transfer events.</title>
        <authorList>
            <person name="Petersen C."/>
            <person name="Sorensen T."/>
            <person name="Nielsen M.R."/>
            <person name="Sondergaard T.E."/>
            <person name="Sorensen J.L."/>
            <person name="Fitzpatrick D.A."/>
            <person name="Frisvad J.C."/>
            <person name="Nielsen K.L."/>
        </authorList>
    </citation>
    <scope>NUCLEOTIDE SEQUENCE</scope>
    <source>
        <strain evidence="2">IBT 29677</strain>
    </source>
</reference>
<dbReference type="SUPFAM" id="SSF53448">
    <property type="entry name" value="Nucleotide-diphospho-sugar transferases"/>
    <property type="match status" value="1"/>
</dbReference>
<evidence type="ECO:0000313" key="2">
    <source>
        <dbReference type="EMBL" id="KAJ5392462.1"/>
    </source>
</evidence>
<reference evidence="2" key="1">
    <citation type="submission" date="2022-12" db="EMBL/GenBank/DDBJ databases">
        <authorList>
            <person name="Petersen C."/>
        </authorList>
    </citation>
    <scope>NUCLEOTIDE SEQUENCE</scope>
    <source>
        <strain evidence="2">IBT 29677</strain>
    </source>
</reference>
<dbReference type="GeneID" id="81371569"/>
<feature type="compositionally biased region" description="Low complexity" evidence="1">
    <location>
        <begin position="71"/>
        <end position="88"/>
    </location>
</feature>
<dbReference type="RefSeq" id="XP_056488140.1">
    <property type="nucleotide sequence ID" value="XM_056632589.1"/>
</dbReference>
<proteinExistence type="predicted"/>
<gene>
    <name evidence="2" type="ORF">N7509_007952</name>
</gene>
<comment type="caution">
    <text evidence="2">The sequence shown here is derived from an EMBL/GenBank/DDBJ whole genome shotgun (WGS) entry which is preliminary data.</text>
</comment>
<dbReference type="PANTHER" id="PTHR11183">
    <property type="entry name" value="GLYCOGENIN SUBFAMILY MEMBER"/>
    <property type="match status" value="1"/>
</dbReference>
<feature type="region of interest" description="Disordered" evidence="1">
    <location>
        <begin position="57"/>
        <end position="93"/>
    </location>
</feature>